<sequence>MKLEKEQLSRIPIWAQFSSVTIEFWTEKGLSYIASAVGTPLYADSETEKWKRLSYARICVEVDVGDELLQTVDVAYANGAIATVKVRYPWKPSSCSKCWVLGHSDAQCKVKGDSGDVQSLIR</sequence>
<reference evidence="1" key="1">
    <citation type="submission" date="2022-02" db="EMBL/GenBank/DDBJ databases">
        <title>Plant Genome Project.</title>
        <authorList>
            <person name="Zhang R.-G."/>
        </authorList>
    </citation>
    <scope>NUCLEOTIDE SEQUENCE</scope>
    <source>
        <strain evidence="1">AT1</strain>
    </source>
</reference>
<proteinExistence type="predicted"/>
<keyword evidence="2" id="KW-1185">Reference proteome</keyword>
<dbReference type="Proteomes" id="UP001062846">
    <property type="component" value="Chromosome 2"/>
</dbReference>
<organism evidence="1 2">
    <name type="scientific">Rhododendron molle</name>
    <name type="common">Chinese azalea</name>
    <name type="synonym">Azalea mollis</name>
    <dbReference type="NCBI Taxonomy" id="49168"/>
    <lineage>
        <taxon>Eukaryota</taxon>
        <taxon>Viridiplantae</taxon>
        <taxon>Streptophyta</taxon>
        <taxon>Embryophyta</taxon>
        <taxon>Tracheophyta</taxon>
        <taxon>Spermatophyta</taxon>
        <taxon>Magnoliopsida</taxon>
        <taxon>eudicotyledons</taxon>
        <taxon>Gunneridae</taxon>
        <taxon>Pentapetalae</taxon>
        <taxon>asterids</taxon>
        <taxon>Ericales</taxon>
        <taxon>Ericaceae</taxon>
        <taxon>Ericoideae</taxon>
        <taxon>Rhodoreae</taxon>
        <taxon>Rhododendron</taxon>
    </lineage>
</organism>
<name>A0ACC0PVQ1_RHOML</name>
<evidence type="ECO:0000313" key="2">
    <source>
        <dbReference type="Proteomes" id="UP001062846"/>
    </source>
</evidence>
<evidence type="ECO:0000313" key="1">
    <source>
        <dbReference type="EMBL" id="KAI8569575.1"/>
    </source>
</evidence>
<dbReference type="EMBL" id="CM046389">
    <property type="protein sequence ID" value="KAI8569575.1"/>
    <property type="molecule type" value="Genomic_DNA"/>
</dbReference>
<accession>A0ACC0PVQ1</accession>
<protein>
    <submittedName>
        <fullName evidence="1">Uncharacterized protein</fullName>
    </submittedName>
</protein>
<gene>
    <name evidence="1" type="ORF">RHMOL_Rhmol02G0288700</name>
</gene>
<comment type="caution">
    <text evidence="1">The sequence shown here is derived from an EMBL/GenBank/DDBJ whole genome shotgun (WGS) entry which is preliminary data.</text>
</comment>